<gene>
    <name evidence="2" type="ORF">GCK32_014914</name>
</gene>
<keyword evidence="3" id="KW-1185">Reference proteome</keyword>
<dbReference type="EMBL" id="WIXE01011769">
    <property type="protein sequence ID" value="KAK5976511.1"/>
    <property type="molecule type" value="Genomic_DNA"/>
</dbReference>
<dbReference type="InterPro" id="IPR048333">
    <property type="entry name" value="HA2_WH"/>
</dbReference>
<dbReference type="InterPro" id="IPR007502">
    <property type="entry name" value="Helicase-assoc_dom"/>
</dbReference>
<comment type="caution">
    <text evidence="2">The sequence shown here is derived from an EMBL/GenBank/DDBJ whole genome shotgun (WGS) entry which is preliminary data.</text>
</comment>
<reference evidence="2 3" key="1">
    <citation type="submission" date="2019-10" db="EMBL/GenBank/DDBJ databases">
        <title>Assembly and Annotation for the nematode Trichostrongylus colubriformis.</title>
        <authorList>
            <person name="Martin J."/>
        </authorList>
    </citation>
    <scope>NUCLEOTIDE SEQUENCE [LARGE SCALE GENOMIC DNA]</scope>
    <source>
        <strain evidence="2">G859</strain>
        <tissue evidence="2">Whole worm</tissue>
    </source>
</reference>
<proteinExistence type="predicted"/>
<feature type="non-terminal residue" evidence="2">
    <location>
        <position position="83"/>
    </location>
</feature>
<protein>
    <submittedName>
        <fullName evidence="2">HA2 domain-containing protein</fullName>
    </submittedName>
</protein>
<dbReference type="Pfam" id="PF04408">
    <property type="entry name" value="WHD_HA2"/>
    <property type="match status" value="1"/>
</dbReference>
<sequence>MGALDRQLELTDLGRILARLPIEPLLGKTIVMGVAFGVGTLMCDIAASSSFSSPFVPRERTHTRLNSAQRSFAGDRWSDHVAL</sequence>
<evidence type="ECO:0000313" key="3">
    <source>
        <dbReference type="Proteomes" id="UP001331761"/>
    </source>
</evidence>
<feature type="domain" description="Helicase-associated" evidence="1">
    <location>
        <begin position="1"/>
        <end position="83"/>
    </location>
</feature>
<accession>A0AAN8FC40</accession>
<organism evidence="2 3">
    <name type="scientific">Trichostrongylus colubriformis</name>
    <name type="common">Black scour worm</name>
    <dbReference type="NCBI Taxonomy" id="6319"/>
    <lineage>
        <taxon>Eukaryota</taxon>
        <taxon>Metazoa</taxon>
        <taxon>Ecdysozoa</taxon>
        <taxon>Nematoda</taxon>
        <taxon>Chromadorea</taxon>
        <taxon>Rhabditida</taxon>
        <taxon>Rhabditina</taxon>
        <taxon>Rhabditomorpha</taxon>
        <taxon>Strongyloidea</taxon>
        <taxon>Trichostrongylidae</taxon>
        <taxon>Trichostrongylus</taxon>
    </lineage>
</organism>
<dbReference type="AlphaFoldDB" id="A0AAN8FC40"/>
<evidence type="ECO:0000313" key="2">
    <source>
        <dbReference type="EMBL" id="KAK5976511.1"/>
    </source>
</evidence>
<dbReference type="Pfam" id="PF21010">
    <property type="entry name" value="HA2_C"/>
    <property type="match status" value="1"/>
</dbReference>
<name>A0AAN8FC40_TRICO</name>
<evidence type="ECO:0000259" key="1">
    <source>
        <dbReference type="SMART" id="SM00847"/>
    </source>
</evidence>
<dbReference type="Proteomes" id="UP001331761">
    <property type="component" value="Unassembled WGS sequence"/>
</dbReference>
<dbReference type="SMART" id="SM00847">
    <property type="entry name" value="HA2"/>
    <property type="match status" value="1"/>
</dbReference>
<dbReference type="Gene3D" id="1.20.120.1080">
    <property type="match status" value="1"/>
</dbReference>